<dbReference type="Proteomes" id="UP000246569">
    <property type="component" value="Unassembled WGS sequence"/>
</dbReference>
<feature type="domain" description="Cellulose synthase operon C C-terminal" evidence="5">
    <location>
        <begin position="106"/>
        <end position="413"/>
    </location>
</feature>
<sequence>MKSAGTSRRTARRLLFAVAILTGASGPARAEEPVETTRLQRATDDYDQKRFLAAYRRAADVWPQLAHIDSDSLLGVAGLSYRPGQAGLDRSLRITLPLAAIEWRDDVSAWSFAAGRIETRSDRPQQGAAIGSAEGGAFAYAPTRAVSGDAWQIGYRHDSRLAPYFSFGQTPVVDGLASPLHATLGATVDFATQRWDVQLFRRPVEDSLLSYSGLRDPYSNERWGRVAAGGFALGTRWTPFTDWVVHVDFSRFWLDGEDVAANTARTSSLSLSRDLGIDGFDHFTLGPRVDWAAYDENLSQFTLGHGGYDSPQRRLGLALGANFLTREGQSQLLRGDLQIGWQTRREDASPYLPLSPDGREYPASEDRGLASRLRLQAIWRLSPYWQTGLAASYEHNPAWEQAGGQAFIRYLFDPRPAVFSSDLPELP</sequence>
<protein>
    <submittedName>
        <fullName evidence="6">Cellulose synthase operon protein C</fullName>
    </submittedName>
</protein>
<evidence type="ECO:0000256" key="1">
    <source>
        <dbReference type="ARBA" id="ARBA00022729"/>
    </source>
</evidence>
<comment type="caution">
    <text evidence="6">The sequence shown here is derived from an EMBL/GenBank/DDBJ whole genome shotgun (WGS) entry which is preliminary data.</text>
</comment>
<evidence type="ECO:0000256" key="4">
    <source>
        <dbReference type="SAM" id="SignalP"/>
    </source>
</evidence>
<reference evidence="6 7" key="1">
    <citation type="submission" date="2018-05" db="EMBL/GenBank/DDBJ databases">
        <title>Genomic Encyclopedia of Type Strains, Phase IV (KMG-IV): sequencing the most valuable type-strain genomes for metagenomic binning, comparative biology and taxonomic classification.</title>
        <authorList>
            <person name="Goeker M."/>
        </authorList>
    </citation>
    <scope>NUCLEOTIDE SEQUENCE [LARGE SCALE GENOMIC DNA]</scope>
    <source>
        <strain evidence="6 7">DSM 23606</strain>
    </source>
</reference>
<name>A0A317MWI8_9GAMM</name>
<dbReference type="EMBL" id="QGTJ01000012">
    <property type="protein sequence ID" value="PWV59139.1"/>
    <property type="molecule type" value="Genomic_DNA"/>
</dbReference>
<evidence type="ECO:0000256" key="3">
    <source>
        <dbReference type="ARBA" id="ARBA00022803"/>
    </source>
</evidence>
<dbReference type="AlphaFoldDB" id="A0A317MWI8"/>
<dbReference type="Pfam" id="PF05420">
    <property type="entry name" value="BCSC_C"/>
    <property type="match status" value="1"/>
</dbReference>
<dbReference type="RefSeq" id="WP_170123673.1">
    <property type="nucleotide sequence ID" value="NZ_QGTJ01000012.1"/>
</dbReference>
<feature type="signal peptide" evidence="4">
    <location>
        <begin position="1"/>
        <end position="30"/>
    </location>
</feature>
<keyword evidence="2" id="KW-0677">Repeat</keyword>
<dbReference type="GO" id="GO:0019867">
    <property type="term" value="C:outer membrane"/>
    <property type="evidence" value="ECO:0007669"/>
    <property type="project" value="InterPro"/>
</dbReference>
<keyword evidence="7" id="KW-1185">Reference proteome</keyword>
<organism evidence="6 7">
    <name type="scientific">Plasticicumulans acidivorans</name>
    <dbReference type="NCBI Taxonomy" id="886464"/>
    <lineage>
        <taxon>Bacteria</taxon>
        <taxon>Pseudomonadati</taxon>
        <taxon>Pseudomonadota</taxon>
        <taxon>Gammaproteobacteria</taxon>
        <taxon>Candidatus Competibacteraceae</taxon>
        <taxon>Plasticicumulans</taxon>
    </lineage>
</organism>
<evidence type="ECO:0000259" key="5">
    <source>
        <dbReference type="Pfam" id="PF05420"/>
    </source>
</evidence>
<proteinExistence type="predicted"/>
<evidence type="ECO:0000313" key="6">
    <source>
        <dbReference type="EMBL" id="PWV59139.1"/>
    </source>
</evidence>
<accession>A0A317MWI8</accession>
<keyword evidence="3" id="KW-0802">TPR repeat</keyword>
<evidence type="ECO:0000313" key="7">
    <source>
        <dbReference type="Proteomes" id="UP000246569"/>
    </source>
</evidence>
<dbReference type="GO" id="GO:0030244">
    <property type="term" value="P:cellulose biosynthetic process"/>
    <property type="evidence" value="ECO:0007669"/>
    <property type="project" value="InterPro"/>
</dbReference>
<feature type="chain" id="PRO_5016423234" evidence="4">
    <location>
        <begin position="31"/>
        <end position="427"/>
    </location>
</feature>
<keyword evidence="1 4" id="KW-0732">Signal</keyword>
<gene>
    <name evidence="6" type="ORF">C7443_112139</name>
</gene>
<dbReference type="InterPro" id="IPR008410">
    <property type="entry name" value="BCSC_C"/>
</dbReference>
<evidence type="ECO:0000256" key="2">
    <source>
        <dbReference type="ARBA" id="ARBA00022737"/>
    </source>
</evidence>